<gene>
    <name evidence="3 5" type="primary">glk</name>
    <name evidence="5" type="ORF">CXB77_08140</name>
</gene>
<comment type="caution">
    <text evidence="5">The sequence shown here is derived from an EMBL/GenBank/DDBJ whole genome shotgun (WGS) entry which is preliminary data.</text>
</comment>
<dbReference type="InterPro" id="IPR043129">
    <property type="entry name" value="ATPase_NBD"/>
</dbReference>
<dbReference type="EMBL" id="PPGH01000034">
    <property type="protein sequence ID" value="PQJ96718.1"/>
    <property type="molecule type" value="Genomic_DNA"/>
</dbReference>
<evidence type="ECO:0000313" key="5">
    <source>
        <dbReference type="EMBL" id="PQJ96718.1"/>
    </source>
</evidence>
<keyword evidence="3" id="KW-0547">Nucleotide-binding</keyword>
<dbReference type="OrthoDB" id="9800595at2"/>
<evidence type="ECO:0000256" key="3">
    <source>
        <dbReference type="HAMAP-Rule" id="MF_00524"/>
    </source>
</evidence>
<dbReference type="SUPFAM" id="SSF53067">
    <property type="entry name" value="Actin-like ATPase domain"/>
    <property type="match status" value="1"/>
</dbReference>
<sequence>MRLLVGDIGGTKTALGVAKTDGDTVTLTQPLRYPSTAFDSLEDIVQRYYEDTGTSCHFAAFAVAGPVKNRCCETTNLPWLLNADVLEEKLRLSGVYLLNDLEAVAWGVGALWPHDLAVLHSGDPHAVGNACVVAAGTGLGQAGLYWDGIRHHPFATEGGHADFAPTTELEFALLSHLHSRFGRVSWERVVSGMGIADLYEFMLVHQRTTTPPWLQLAIAEGGDTAAAVAQAAAAARCPVCVDTMQLFLRLYGREVGNVALKQMALGGVFLGGGIALKNLEMLRNGAFLEGFFDKGRMTPLMQQMPVRVILQPHTPLLGAARFVAAQ</sequence>
<dbReference type="GO" id="GO:0006096">
    <property type="term" value="P:glycolytic process"/>
    <property type="evidence" value="ECO:0007669"/>
    <property type="project" value="UniProtKB-UniRule"/>
</dbReference>
<comment type="catalytic activity">
    <reaction evidence="3">
        <text>D-glucose + ATP = D-glucose 6-phosphate + ADP + H(+)</text>
        <dbReference type="Rhea" id="RHEA:17825"/>
        <dbReference type="ChEBI" id="CHEBI:4167"/>
        <dbReference type="ChEBI" id="CHEBI:15378"/>
        <dbReference type="ChEBI" id="CHEBI:30616"/>
        <dbReference type="ChEBI" id="CHEBI:61548"/>
        <dbReference type="ChEBI" id="CHEBI:456216"/>
        <dbReference type="EC" id="2.7.1.2"/>
    </reaction>
</comment>
<dbReference type="GO" id="GO:0005524">
    <property type="term" value="F:ATP binding"/>
    <property type="evidence" value="ECO:0007669"/>
    <property type="project" value="UniProtKB-UniRule"/>
</dbReference>
<organism evidence="5 6">
    <name type="scientific">Chromatium okenii</name>
    <dbReference type="NCBI Taxonomy" id="61644"/>
    <lineage>
        <taxon>Bacteria</taxon>
        <taxon>Pseudomonadati</taxon>
        <taxon>Pseudomonadota</taxon>
        <taxon>Gammaproteobacteria</taxon>
        <taxon>Chromatiales</taxon>
        <taxon>Chromatiaceae</taxon>
        <taxon>Chromatium</taxon>
    </lineage>
</organism>
<dbReference type="AlphaFoldDB" id="A0A2S7XTA1"/>
<keyword evidence="3" id="KW-0067">ATP-binding</keyword>
<keyword evidence="1 3" id="KW-0808">Transferase</keyword>
<dbReference type="GO" id="GO:0005536">
    <property type="term" value="F:D-glucose binding"/>
    <property type="evidence" value="ECO:0007669"/>
    <property type="project" value="InterPro"/>
</dbReference>
<keyword evidence="3" id="KW-0324">Glycolysis</keyword>
<dbReference type="NCBIfam" id="TIGR00749">
    <property type="entry name" value="glk"/>
    <property type="match status" value="1"/>
</dbReference>
<dbReference type="Gene3D" id="3.40.367.20">
    <property type="match status" value="1"/>
</dbReference>
<proteinExistence type="inferred from homology"/>
<dbReference type="GO" id="GO:0004340">
    <property type="term" value="F:glucokinase activity"/>
    <property type="evidence" value="ECO:0007669"/>
    <property type="project" value="UniProtKB-UniRule"/>
</dbReference>
<keyword evidence="6" id="KW-1185">Reference proteome</keyword>
<keyword evidence="2 3" id="KW-0418">Kinase</keyword>
<dbReference type="GO" id="GO:0005737">
    <property type="term" value="C:cytoplasm"/>
    <property type="evidence" value="ECO:0007669"/>
    <property type="project" value="UniProtKB-SubCell"/>
</dbReference>
<evidence type="ECO:0000256" key="2">
    <source>
        <dbReference type="ARBA" id="ARBA00022777"/>
    </source>
</evidence>
<dbReference type="InterPro" id="IPR003836">
    <property type="entry name" value="Glucokinase"/>
</dbReference>
<dbReference type="EC" id="2.7.1.2" evidence="3"/>
<dbReference type="CDD" id="cd24008">
    <property type="entry name" value="ASKHA_NBD_GLK"/>
    <property type="match status" value="1"/>
</dbReference>
<dbReference type="HAMAP" id="MF_00524">
    <property type="entry name" value="Glucokinase"/>
    <property type="match status" value="1"/>
</dbReference>
<accession>A0A2S7XTA1</accession>
<dbReference type="PANTHER" id="PTHR47363:SF1">
    <property type="entry name" value="GLUCOKINASE"/>
    <property type="match status" value="1"/>
</dbReference>
<keyword evidence="3" id="KW-0963">Cytoplasm</keyword>
<dbReference type="Gene3D" id="3.30.420.40">
    <property type="match status" value="1"/>
</dbReference>
<comment type="subcellular location">
    <subcellularLocation>
        <location evidence="3">Cytoplasm</location>
    </subcellularLocation>
</comment>
<dbReference type="Proteomes" id="UP000239936">
    <property type="component" value="Unassembled WGS sequence"/>
</dbReference>
<evidence type="ECO:0000256" key="4">
    <source>
        <dbReference type="RuleBase" id="RU004046"/>
    </source>
</evidence>
<protein>
    <recommendedName>
        <fullName evidence="3">Glucokinase</fullName>
        <ecNumber evidence="3">2.7.1.2</ecNumber>
    </recommendedName>
    <alternativeName>
        <fullName evidence="3">Glucose kinase</fullName>
    </alternativeName>
</protein>
<comment type="similarity">
    <text evidence="3 4">Belongs to the bacterial glucokinase family.</text>
</comment>
<dbReference type="Pfam" id="PF02685">
    <property type="entry name" value="Glucokinase"/>
    <property type="match status" value="1"/>
</dbReference>
<name>A0A2S7XTA1_9GAMM</name>
<reference evidence="5 6" key="1">
    <citation type="submission" date="2018-01" db="EMBL/GenBank/DDBJ databases">
        <title>The complete genome sequence of Chromatium okenii LaCa, a purple sulfur bacterium with a turbulent life.</title>
        <authorList>
            <person name="Luedin S.M."/>
            <person name="Liechti N."/>
            <person name="Storelli N."/>
            <person name="Danza F."/>
            <person name="Wittwer M."/>
            <person name="Pothier J.F."/>
            <person name="Tonolla M.A."/>
        </authorList>
    </citation>
    <scope>NUCLEOTIDE SEQUENCE [LARGE SCALE GENOMIC DNA]</scope>
    <source>
        <strain evidence="5 6">LaCa</strain>
    </source>
</reference>
<dbReference type="RefSeq" id="WP_105073477.1">
    <property type="nucleotide sequence ID" value="NZ_PPGH01000034.1"/>
</dbReference>
<evidence type="ECO:0000256" key="1">
    <source>
        <dbReference type="ARBA" id="ARBA00022679"/>
    </source>
</evidence>
<dbReference type="PANTHER" id="PTHR47363">
    <property type="entry name" value="GLUCOKINASE"/>
    <property type="match status" value="1"/>
</dbReference>
<feature type="binding site" evidence="3">
    <location>
        <begin position="6"/>
        <end position="11"/>
    </location>
    <ligand>
        <name>ATP</name>
        <dbReference type="ChEBI" id="CHEBI:30616"/>
    </ligand>
</feature>
<evidence type="ECO:0000313" key="6">
    <source>
        <dbReference type="Proteomes" id="UP000239936"/>
    </source>
</evidence>